<evidence type="ECO:0000256" key="7">
    <source>
        <dbReference type="ARBA" id="ARBA00023180"/>
    </source>
</evidence>
<dbReference type="AlphaFoldDB" id="A0ABD2NQ37"/>
<dbReference type="PROSITE" id="PS00616">
    <property type="entry name" value="HIS_ACID_PHOSPHAT_1"/>
    <property type="match status" value="1"/>
</dbReference>
<evidence type="ECO:0000256" key="2">
    <source>
        <dbReference type="ARBA" id="ARBA00005375"/>
    </source>
</evidence>
<comment type="similarity">
    <text evidence="2">Belongs to the histidine acid phosphatase family.</text>
</comment>
<organism evidence="9 10">
    <name type="scientific">Cryptolaemus montrouzieri</name>
    <dbReference type="NCBI Taxonomy" id="559131"/>
    <lineage>
        <taxon>Eukaryota</taxon>
        <taxon>Metazoa</taxon>
        <taxon>Ecdysozoa</taxon>
        <taxon>Arthropoda</taxon>
        <taxon>Hexapoda</taxon>
        <taxon>Insecta</taxon>
        <taxon>Pterygota</taxon>
        <taxon>Neoptera</taxon>
        <taxon>Endopterygota</taxon>
        <taxon>Coleoptera</taxon>
        <taxon>Polyphaga</taxon>
        <taxon>Cucujiformia</taxon>
        <taxon>Coccinelloidea</taxon>
        <taxon>Coccinellidae</taxon>
        <taxon>Scymninae</taxon>
        <taxon>Scymnini</taxon>
        <taxon>Cryptolaemus</taxon>
    </lineage>
</organism>
<keyword evidence="4 8" id="KW-0732">Signal</keyword>
<dbReference type="Proteomes" id="UP001516400">
    <property type="component" value="Unassembled WGS sequence"/>
</dbReference>
<gene>
    <name evidence="9" type="ORF">HHI36_004067</name>
</gene>
<protein>
    <recommendedName>
        <fullName evidence="3">acid phosphatase</fullName>
        <ecNumber evidence="3">3.1.3.2</ecNumber>
    </recommendedName>
</protein>
<evidence type="ECO:0000256" key="5">
    <source>
        <dbReference type="ARBA" id="ARBA00022801"/>
    </source>
</evidence>
<reference evidence="9 10" key="1">
    <citation type="journal article" date="2021" name="BMC Biol.">
        <title>Horizontally acquired antibacterial genes associated with adaptive radiation of ladybird beetles.</title>
        <authorList>
            <person name="Li H.S."/>
            <person name="Tang X.F."/>
            <person name="Huang Y.H."/>
            <person name="Xu Z.Y."/>
            <person name="Chen M.L."/>
            <person name="Du X.Y."/>
            <person name="Qiu B.Y."/>
            <person name="Chen P.T."/>
            <person name="Zhang W."/>
            <person name="Slipinski A."/>
            <person name="Escalona H.E."/>
            <person name="Waterhouse R.M."/>
            <person name="Zwick A."/>
            <person name="Pang H."/>
        </authorList>
    </citation>
    <scope>NUCLEOTIDE SEQUENCE [LARGE SCALE GENOMIC DNA]</scope>
    <source>
        <strain evidence="9">SYSU2018</strain>
    </source>
</reference>
<proteinExistence type="inferred from homology"/>
<dbReference type="InterPro" id="IPR050645">
    <property type="entry name" value="Histidine_acid_phosphatase"/>
</dbReference>
<evidence type="ECO:0000256" key="6">
    <source>
        <dbReference type="ARBA" id="ARBA00023157"/>
    </source>
</evidence>
<dbReference type="SUPFAM" id="SSF53254">
    <property type="entry name" value="Phosphoglycerate mutase-like"/>
    <property type="match status" value="1"/>
</dbReference>
<dbReference type="PANTHER" id="PTHR11567:SF211">
    <property type="entry name" value="PROSTATIC ACID PHOSPHATASE"/>
    <property type="match status" value="1"/>
</dbReference>
<dbReference type="EC" id="3.1.3.2" evidence="3"/>
<keyword evidence="10" id="KW-1185">Reference proteome</keyword>
<evidence type="ECO:0000256" key="4">
    <source>
        <dbReference type="ARBA" id="ARBA00022729"/>
    </source>
</evidence>
<dbReference type="InterPro" id="IPR000560">
    <property type="entry name" value="His_Pase_clade-2"/>
</dbReference>
<name>A0ABD2NQ37_9CUCU</name>
<keyword evidence="5" id="KW-0378">Hydrolase</keyword>
<dbReference type="InterPro" id="IPR029033">
    <property type="entry name" value="His_PPase_superfam"/>
</dbReference>
<keyword evidence="7" id="KW-0325">Glycoprotein</keyword>
<dbReference type="GO" id="GO:0003993">
    <property type="term" value="F:acid phosphatase activity"/>
    <property type="evidence" value="ECO:0007669"/>
    <property type="project" value="UniProtKB-EC"/>
</dbReference>
<evidence type="ECO:0000313" key="10">
    <source>
        <dbReference type="Proteomes" id="UP001516400"/>
    </source>
</evidence>
<dbReference type="EMBL" id="JABFTP020000144">
    <property type="protein sequence ID" value="KAL3280836.1"/>
    <property type="molecule type" value="Genomic_DNA"/>
</dbReference>
<comment type="caution">
    <text evidence="9">The sequence shown here is derived from an EMBL/GenBank/DDBJ whole genome shotgun (WGS) entry which is preliminary data.</text>
</comment>
<dbReference type="PANTHER" id="PTHR11567">
    <property type="entry name" value="ACID PHOSPHATASE-RELATED"/>
    <property type="match status" value="1"/>
</dbReference>
<keyword evidence="6" id="KW-1015">Disulfide bond</keyword>
<feature type="signal peptide" evidence="8">
    <location>
        <begin position="1"/>
        <end position="23"/>
    </location>
</feature>
<sequence>MLANKILIIFIYILNNLLTLAHTQDTDGELLAVSLLYRHGDRTPESFYQDDPYKDPSFWPVLPGELTNDGKRRHYNLGKWLRERYNDFLPQKYSPTDIYVRSADINRCLDSATTDLSGLFPPKDDQIWDSTLPWQPIPVHTVAIETDGVIELEKPCPKFDYLSKKLANTGTYGKIEKNNKKLYEYLTNATGDHIHKLSQASHLYDTLFIESLYNYTLPDWTKEVYPEPLLTCSKQSFAFRTSTPKLAKFRVGQIFHKIEKQFNNFTSKSTSHTHKLKVYSVHDSNIFDILNSLGTPNMELIPYAATLIFELRNSTSGTFVRMLYKTDNVTAVSIGGCDLNCSYSDFLKKLKPLKLSNSEWEKACKLSAIESVEESIKSIFDDLFWFL</sequence>
<feature type="chain" id="PRO_5044861847" description="acid phosphatase" evidence="8">
    <location>
        <begin position="24"/>
        <end position="387"/>
    </location>
</feature>
<evidence type="ECO:0000256" key="1">
    <source>
        <dbReference type="ARBA" id="ARBA00000032"/>
    </source>
</evidence>
<dbReference type="CDD" id="cd07061">
    <property type="entry name" value="HP_HAP_like"/>
    <property type="match status" value="1"/>
</dbReference>
<comment type="catalytic activity">
    <reaction evidence="1">
        <text>a phosphate monoester + H2O = an alcohol + phosphate</text>
        <dbReference type="Rhea" id="RHEA:15017"/>
        <dbReference type="ChEBI" id="CHEBI:15377"/>
        <dbReference type="ChEBI" id="CHEBI:30879"/>
        <dbReference type="ChEBI" id="CHEBI:43474"/>
        <dbReference type="ChEBI" id="CHEBI:67140"/>
        <dbReference type="EC" id="3.1.3.2"/>
    </reaction>
</comment>
<evidence type="ECO:0000256" key="3">
    <source>
        <dbReference type="ARBA" id="ARBA00012646"/>
    </source>
</evidence>
<evidence type="ECO:0000313" key="9">
    <source>
        <dbReference type="EMBL" id="KAL3280836.1"/>
    </source>
</evidence>
<accession>A0ABD2NQ37</accession>
<evidence type="ECO:0000256" key="8">
    <source>
        <dbReference type="SAM" id="SignalP"/>
    </source>
</evidence>
<dbReference type="Pfam" id="PF00328">
    <property type="entry name" value="His_Phos_2"/>
    <property type="match status" value="1"/>
</dbReference>
<dbReference type="InterPro" id="IPR033379">
    <property type="entry name" value="Acid_Pase_AS"/>
</dbReference>
<dbReference type="Gene3D" id="3.40.50.1240">
    <property type="entry name" value="Phosphoglycerate mutase-like"/>
    <property type="match status" value="1"/>
</dbReference>